<dbReference type="SUPFAM" id="SSF46894">
    <property type="entry name" value="C-terminal effector domain of the bipartite response regulators"/>
    <property type="match status" value="1"/>
</dbReference>
<comment type="caution">
    <text evidence="6">The sequence shown here is derived from an EMBL/GenBank/DDBJ whole genome shotgun (WGS) entry which is preliminary data.</text>
</comment>
<keyword evidence="1 2" id="KW-0238">DNA-binding</keyword>
<dbReference type="PROSITE" id="PS51755">
    <property type="entry name" value="OMPR_PHOB"/>
    <property type="match status" value="1"/>
</dbReference>
<dbReference type="Gene3D" id="1.10.10.10">
    <property type="entry name" value="Winged helix-like DNA-binding domain superfamily/Winged helix DNA-binding domain"/>
    <property type="match status" value="1"/>
</dbReference>
<evidence type="ECO:0000256" key="3">
    <source>
        <dbReference type="SAM" id="MobiDB-lite"/>
    </source>
</evidence>
<dbReference type="InterPro" id="IPR036388">
    <property type="entry name" value="WH-like_DNA-bd_sf"/>
</dbReference>
<evidence type="ECO:0000259" key="5">
    <source>
        <dbReference type="PROSITE" id="PS51755"/>
    </source>
</evidence>
<accession>A0ABX4ZXX3</accession>
<keyword evidence="4" id="KW-0812">Transmembrane</keyword>
<organism evidence="6 7">
    <name type="scientific">Lelliottia aquatilis</name>
    <dbReference type="NCBI Taxonomy" id="2080838"/>
    <lineage>
        <taxon>Bacteria</taxon>
        <taxon>Pseudomonadati</taxon>
        <taxon>Pseudomonadota</taxon>
        <taxon>Gammaproteobacteria</taxon>
        <taxon>Enterobacterales</taxon>
        <taxon>Enterobacteriaceae</taxon>
        <taxon>Lelliottia</taxon>
    </lineage>
</organism>
<dbReference type="InterPro" id="IPR016032">
    <property type="entry name" value="Sig_transdc_resp-reg_C-effctor"/>
</dbReference>
<protein>
    <submittedName>
        <fullName evidence="6">Transcriptional regulator</fullName>
    </submittedName>
</protein>
<proteinExistence type="predicted"/>
<dbReference type="SMART" id="SM00862">
    <property type="entry name" value="Trans_reg_C"/>
    <property type="match status" value="1"/>
</dbReference>
<keyword evidence="7" id="KW-1185">Reference proteome</keyword>
<dbReference type="Proteomes" id="UP000237025">
    <property type="component" value="Unassembled WGS sequence"/>
</dbReference>
<evidence type="ECO:0000256" key="2">
    <source>
        <dbReference type="PROSITE-ProRule" id="PRU01091"/>
    </source>
</evidence>
<dbReference type="RefSeq" id="WP_103950060.1">
    <property type="nucleotide sequence ID" value="NZ_PQVT01000017.1"/>
</dbReference>
<dbReference type="CDD" id="cd00383">
    <property type="entry name" value="trans_reg_C"/>
    <property type="match status" value="1"/>
</dbReference>
<dbReference type="EMBL" id="PQVW01000016">
    <property type="protein sequence ID" value="POZ20777.1"/>
    <property type="molecule type" value="Genomic_DNA"/>
</dbReference>
<dbReference type="Pfam" id="PF00486">
    <property type="entry name" value="Trans_reg_C"/>
    <property type="match status" value="1"/>
</dbReference>
<evidence type="ECO:0000313" key="7">
    <source>
        <dbReference type="Proteomes" id="UP000237025"/>
    </source>
</evidence>
<keyword evidence="4" id="KW-1133">Transmembrane helix</keyword>
<sequence length="320" mass="36384">MRKKYSTVNNWLVDLPSGSLISLVTGERKRLGEYQLKLLDVLLENAGKILTREELTTLVWERRVIGNNSLPNAIHALRSALEDDGKQQKIIKTIPKKGYLLEQAWCRFVEKESEEIDLPETEIDGFVLPTLISSDENSVADEPDTAAETDDIAEPMPVTPPALLELPVVESAKPRFQHPLITLVILLVVIAISAAAGWQYANNQGPKIVAEEQDVEVYSNIHVYELSESNRLAMNKEDFYSKIKDTLYAINQQIKTQSVTMTVYYQSVDQTLNYTFALKSRCDNKQLAMAIYHWRIDPTQLNNLILRETRRKISEMETCS</sequence>
<keyword evidence="4" id="KW-0472">Membrane</keyword>
<name>A0ABX4ZXX3_9ENTR</name>
<gene>
    <name evidence="6" type="ORF">C3712_17990</name>
</gene>
<feature type="DNA-binding region" description="OmpR/PhoB-type" evidence="2">
    <location>
        <begin position="3"/>
        <end position="103"/>
    </location>
</feature>
<evidence type="ECO:0000256" key="4">
    <source>
        <dbReference type="SAM" id="Phobius"/>
    </source>
</evidence>
<dbReference type="InterPro" id="IPR001867">
    <property type="entry name" value="OmpR/PhoB-type_DNA-bd"/>
</dbReference>
<evidence type="ECO:0000256" key="1">
    <source>
        <dbReference type="ARBA" id="ARBA00023125"/>
    </source>
</evidence>
<reference evidence="6 7" key="1">
    <citation type="submission" date="2018-02" db="EMBL/GenBank/DDBJ databases">
        <title>Lelliotia aquatilis sp. nov., isolated from drinking water.</title>
        <authorList>
            <person name="Kaempfer P."/>
            <person name="Glaeser S."/>
            <person name="Exner M."/>
            <person name="Doijad S."/>
            <person name="Chakraborty T."/>
        </authorList>
    </citation>
    <scope>NUCLEOTIDE SEQUENCE [LARGE SCALE GENOMIC DNA]</scope>
    <source>
        <strain evidence="6 7">6331-17</strain>
    </source>
</reference>
<feature type="compositionally biased region" description="Acidic residues" evidence="3">
    <location>
        <begin position="138"/>
        <end position="153"/>
    </location>
</feature>
<evidence type="ECO:0000313" key="6">
    <source>
        <dbReference type="EMBL" id="POZ20777.1"/>
    </source>
</evidence>
<feature type="domain" description="OmpR/PhoB-type" evidence="5">
    <location>
        <begin position="3"/>
        <end position="103"/>
    </location>
</feature>
<feature type="transmembrane region" description="Helical" evidence="4">
    <location>
        <begin position="180"/>
        <end position="201"/>
    </location>
</feature>
<feature type="region of interest" description="Disordered" evidence="3">
    <location>
        <begin position="137"/>
        <end position="156"/>
    </location>
</feature>